<organism evidence="2 3">
    <name type="scientific">Nocardia nova</name>
    <dbReference type="NCBI Taxonomy" id="37330"/>
    <lineage>
        <taxon>Bacteria</taxon>
        <taxon>Bacillati</taxon>
        <taxon>Actinomycetota</taxon>
        <taxon>Actinomycetes</taxon>
        <taxon>Mycobacteriales</taxon>
        <taxon>Nocardiaceae</taxon>
        <taxon>Nocardia</taxon>
    </lineage>
</organism>
<feature type="region of interest" description="Disordered" evidence="1">
    <location>
        <begin position="180"/>
        <end position="302"/>
    </location>
</feature>
<feature type="compositionally biased region" description="Pro residues" evidence="1">
    <location>
        <begin position="216"/>
        <end position="225"/>
    </location>
</feature>
<reference evidence="2 3" key="1">
    <citation type="submission" date="2018-02" db="EMBL/GenBank/DDBJ databases">
        <title>8 Nocardia nova and 1 Nocardia cyriacigeorgica strain used for evolution to TMP-SMX.</title>
        <authorList>
            <person name="Mehta H."/>
            <person name="Weng J."/>
            <person name="Shamoo Y."/>
        </authorList>
    </citation>
    <scope>NUCLEOTIDE SEQUENCE [LARGE SCALE GENOMIC DNA]</scope>
    <source>
        <strain evidence="2 3">BAA2227</strain>
    </source>
</reference>
<dbReference type="InterPro" id="IPR038332">
    <property type="entry name" value="PPE_sf"/>
</dbReference>
<protein>
    <recommendedName>
        <fullName evidence="4">PPE family domain-containing protein</fullName>
    </recommendedName>
</protein>
<feature type="compositionally biased region" description="Pro residues" evidence="1">
    <location>
        <begin position="239"/>
        <end position="258"/>
    </location>
</feature>
<dbReference type="Gene3D" id="1.20.1260.20">
    <property type="entry name" value="PPE superfamily"/>
    <property type="match status" value="1"/>
</dbReference>
<dbReference type="AlphaFoldDB" id="A0A2S5ZXS3"/>
<gene>
    <name evidence="2" type="ORF">C5F51_30395</name>
</gene>
<keyword evidence="3" id="KW-1185">Reference proteome</keyword>
<sequence length="302" mass="30294">MSAEFRYGPAASHTDPQYISAMEHFESMTHEQIHTGTEKIEAGEILQASLIWLEAAATLTGSMPATRSQAERIMDHAGWQGPAAEAAAASAHSFAASVDELAAVFGEVGARLGAVAGAAEAVKMAVPPPGDSGPVGAIARVLEAAHVIDARIAQEVMRQEAILTMNMIYKPAYSAAGTAVPALPEPPAQADPGGPRPSAPASPDGDRPQSHQSPTAPLPSEPEPSTPDQAPDSATAPGTPTPHSPSAPAPAPESPAPAPSQTQPAPAPGDPAPSPSAPPPAAPTHDPGPAPTPAPPTSSAPT</sequence>
<dbReference type="SUPFAM" id="SSF140459">
    <property type="entry name" value="PE/PPE dimer-like"/>
    <property type="match status" value="1"/>
</dbReference>
<name>A0A2S5ZXS3_9NOCA</name>
<feature type="non-terminal residue" evidence="2">
    <location>
        <position position="302"/>
    </location>
</feature>
<dbReference type="EMBL" id="PSZD01000027">
    <property type="protein sequence ID" value="PPJ22893.1"/>
    <property type="molecule type" value="Genomic_DNA"/>
</dbReference>
<proteinExistence type="predicted"/>
<evidence type="ECO:0000313" key="2">
    <source>
        <dbReference type="EMBL" id="PPJ22893.1"/>
    </source>
</evidence>
<dbReference type="Proteomes" id="UP000238356">
    <property type="component" value="Unassembled WGS sequence"/>
</dbReference>
<feature type="compositionally biased region" description="Pro residues" evidence="1">
    <location>
        <begin position="183"/>
        <end position="200"/>
    </location>
</feature>
<evidence type="ECO:0000313" key="3">
    <source>
        <dbReference type="Proteomes" id="UP000238356"/>
    </source>
</evidence>
<accession>A0A2S5ZXS3</accession>
<feature type="compositionally biased region" description="Pro residues" evidence="1">
    <location>
        <begin position="265"/>
        <end position="302"/>
    </location>
</feature>
<comment type="caution">
    <text evidence="2">The sequence shown here is derived from an EMBL/GenBank/DDBJ whole genome shotgun (WGS) entry which is preliminary data.</text>
</comment>
<evidence type="ECO:0008006" key="4">
    <source>
        <dbReference type="Google" id="ProtNLM"/>
    </source>
</evidence>
<evidence type="ECO:0000256" key="1">
    <source>
        <dbReference type="SAM" id="MobiDB-lite"/>
    </source>
</evidence>